<dbReference type="PANTHER" id="PTHR43591:SF24">
    <property type="entry name" value="2-METHOXY-6-POLYPRENYL-1,4-BENZOQUINOL METHYLASE, MITOCHONDRIAL"/>
    <property type="match status" value="1"/>
</dbReference>
<dbReference type="Gene3D" id="3.40.50.150">
    <property type="entry name" value="Vaccinia Virus protein VP39"/>
    <property type="match status" value="1"/>
</dbReference>
<dbReference type="HOGENOM" id="CLU_037990_12_0_2"/>
<protein>
    <submittedName>
        <fullName evidence="1">Putative ubiquinone/menaquinone biosynthesis methyltransferase UbiE</fullName>
    </submittedName>
</protein>
<organism evidence="1 2">
    <name type="scientific">Nitrososphaera viennensis EN76</name>
    <dbReference type="NCBI Taxonomy" id="926571"/>
    <lineage>
        <taxon>Archaea</taxon>
        <taxon>Nitrososphaerota</taxon>
        <taxon>Nitrososphaeria</taxon>
        <taxon>Nitrososphaerales</taxon>
        <taxon>Nitrososphaeraceae</taxon>
        <taxon>Nitrososphaera</taxon>
    </lineage>
</organism>
<reference evidence="1 2" key="1">
    <citation type="journal article" date="2014" name="Int. J. Syst. Evol. Microbiol.">
        <title>Nitrososphaera viennensis gen. nov., sp. nov., an aerobic and mesophilic, ammonia-oxidizing archaeon from soil and a member of the archaeal phylum Thaumarchaeota.</title>
        <authorList>
            <person name="Stieglmeier M."/>
            <person name="Klingl A."/>
            <person name="Alves R.J."/>
            <person name="Rittmann S.K."/>
            <person name="Melcher M."/>
            <person name="Leisch N."/>
            <person name="Schleper C."/>
        </authorList>
    </citation>
    <scope>NUCLEOTIDE SEQUENCE [LARGE SCALE GENOMIC DNA]</scope>
    <source>
        <strain evidence="1">EN76</strain>
    </source>
</reference>
<keyword evidence="1" id="KW-0489">Methyltransferase</keyword>
<accession>A0A060HGL7</accession>
<keyword evidence="1" id="KW-0808">Transferase</keyword>
<dbReference type="RefSeq" id="WP_075054690.1">
    <property type="nucleotide sequence ID" value="NZ_CP007536.1"/>
</dbReference>
<dbReference type="PANTHER" id="PTHR43591">
    <property type="entry name" value="METHYLTRANSFERASE"/>
    <property type="match status" value="1"/>
</dbReference>
<dbReference type="AlphaFoldDB" id="A0A060HGL7"/>
<dbReference type="CDD" id="cd02440">
    <property type="entry name" value="AdoMet_MTases"/>
    <property type="match status" value="1"/>
</dbReference>
<dbReference type="GO" id="GO:0008168">
    <property type="term" value="F:methyltransferase activity"/>
    <property type="evidence" value="ECO:0007669"/>
    <property type="project" value="UniProtKB-KW"/>
</dbReference>
<dbReference type="GO" id="GO:0032259">
    <property type="term" value="P:methylation"/>
    <property type="evidence" value="ECO:0007669"/>
    <property type="project" value="UniProtKB-KW"/>
</dbReference>
<dbReference type="InterPro" id="IPR029063">
    <property type="entry name" value="SAM-dependent_MTases_sf"/>
</dbReference>
<dbReference type="STRING" id="926571.NVIE_1540"/>
<evidence type="ECO:0000313" key="1">
    <source>
        <dbReference type="EMBL" id="AIC15754.1"/>
    </source>
</evidence>
<dbReference type="GeneID" id="74946774"/>
<proteinExistence type="predicted"/>
<evidence type="ECO:0000313" key="2">
    <source>
        <dbReference type="Proteomes" id="UP000027093"/>
    </source>
</evidence>
<sequence>MSGLGSQYWPEVIEVLRSVVPVYNKVNRVISLGKDEEYRKHAIKERVMPGNLVLDAGSGFGNMSRVALAEAGGNARVVMYDPLPEMLANTRSFFAGAHQQLSLSSGIFEHMPFKDNTFDAVLCGYSLRDAIDLKKAIAEMHRVLVPGGRLIIVDLGKPDGTFKRWMVATYLKHFLGIFAYIAAGKPGLKFTTLYGTFLRWPKNSELEAMLAEKFSKVVFDKGMLEGAIMVAAYK</sequence>
<keyword evidence="2" id="KW-1185">Reference proteome</keyword>
<dbReference type="SUPFAM" id="SSF53335">
    <property type="entry name" value="S-adenosyl-L-methionine-dependent methyltransferases"/>
    <property type="match status" value="1"/>
</dbReference>
<keyword evidence="1" id="KW-0830">Ubiquinone</keyword>
<dbReference type="KEGG" id="nvn:NVIE_1540"/>
<name>A0A060HGL7_9ARCH</name>
<gene>
    <name evidence="1" type="primary">ubiE2</name>
    <name evidence="1" type="ORF">NVIE_1540</name>
</gene>
<dbReference type="Proteomes" id="UP000027093">
    <property type="component" value="Chromosome"/>
</dbReference>
<dbReference type="EMBL" id="CP007536">
    <property type="protein sequence ID" value="AIC15754.1"/>
    <property type="molecule type" value="Genomic_DNA"/>
</dbReference>
<dbReference type="Pfam" id="PF01209">
    <property type="entry name" value="Ubie_methyltran"/>
    <property type="match status" value="1"/>
</dbReference>